<dbReference type="EMBL" id="JACHMN010000002">
    <property type="protein sequence ID" value="MBB5868346.1"/>
    <property type="molecule type" value="Genomic_DNA"/>
</dbReference>
<evidence type="ECO:0000313" key="2">
    <source>
        <dbReference type="Proteomes" id="UP000587527"/>
    </source>
</evidence>
<name>A0A841BM61_9ACTN</name>
<dbReference type="RefSeq" id="WP_184834215.1">
    <property type="nucleotide sequence ID" value="NZ_JACHMN010000002.1"/>
</dbReference>
<gene>
    <name evidence="1" type="ORF">F4553_001725</name>
</gene>
<evidence type="ECO:0000313" key="1">
    <source>
        <dbReference type="EMBL" id="MBB5868346.1"/>
    </source>
</evidence>
<dbReference type="Proteomes" id="UP000587527">
    <property type="component" value="Unassembled WGS sequence"/>
</dbReference>
<protein>
    <submittedName>
        <fullName evidence="1">Uncharacterized protein</fullName>
    </submittedName>
</protein>
<comment type="caution">
    <text evidence="1">The sequence shown here is derived from an EMBL/GenBank/DDBJ whole genome shotgun (WGS) entry which is preliminary data.</text>
</comment>
<keyword evidence="2" id="KW-1185">Reference proteome</keyword>
<dbReference type="AlphaFoldDB" id="A0A841BM61"/>
<organism evidence="1 2">
    <name type="scientific">Allocatelliglobosispora scoriae</name>
    <dbReference type="NCBI Taxonomy" id="643052"/>
    <lineage>
        <taxon>Bacteria</taxon>
        <taxon>Bacillati</taxon>
        <taxon>Actinomycetota</taxon>
        <taxon>Actinomycetes</taxon>
        <taxon>Micromonosporales</taxon>
        <taxon>Micromonosporaceae</taxon>
        <taxon>Allocatelliglobosispora</taxon>
    </lineage>
</organism>
<sequence>MATSRHDFRFVVDGVDLTEAQRVRIANEIQKAGLAALQNASVNLLRPITVGHANWPVLRPEWYGLWVIDGPRADQVGQQINAIGFYQ</sequence>
<accession>A0A841BM61</accession>
<reference evidence="1 2" key="1">
    <citation type="submission" date="2020-08" db="EMBL/GenBank/DDBJ databases">
        <title>Sequencing the genomes of 1000 actinobacteria strains.</title>
        <authorList>
            <person name="Klenk H.-P."/>
        </authorList>
    </citation>
    <scope>NUCLEOTIDE SEQUENCE [LARGE SCALE GENOMIC DNA]</scope>
    <source>
        <strain evidence="1 2">DSM 45362</strain>
    </source>
</reference>
<proteinExistence type="predicted"/>